<evidence type="ECO:0000256" key="2">
    <source>
        <dbReference type="PROSITE-ProRule" id="PRU00335"/>
    </source>
</evidence>
<dbReference type="PANTHER" id="PTHR43479:SF11">
    <property type="entry name" value="ACREF_ENVCD OPERON REPRESSOR-RELATED"/>
    <property type="match status" value="1"/>
</dbReference>
<dbReference type="Gene3D" id="1.10.357.10">
    <property type="entry name" value="Tetracycline Repressor, domain 2"/>
    <property type="match status" value="1"/>
</dbReference>
<dbReference type="AlphaFoldDB" id="A0A2T2YP31"/>
<comment type="caution">
    <text evidence="4">The sequence shown here is derived from an EMBL/GenBank/DDBJ whole genome shotgun (WGS) entry which is preliminary data.</text>
</comment>
<dbReference type="OrthoDB" id="9814200at2"/>
<name>A0A2T2YP31_9BACT</name>
<gene>
    <name evidence="4" type="ORF">AHMF7605_12090</name>
</gene>
<dbReference type="PROSITE" id="PS50977">
    <property type="entry name" value="HTH_TETR_2"/>
    <property type="match status" value="1"/>
</dbReference>
<protein>
    <submittedName>
        <fullName evidence="4">TetR family transcriptional regulator</fullName>
    </submittedName>
</protein>
<evidence type="ECO:0000256" key="1">
    <source>
        <dbReference type="ARBA" id="ARBA00023125"/>
    </source>
</evidence>
<dbReference type="Proteomes" id="UP000240357">
    <property type="component" value="Unassembled WGS sequence"/>
</dbReference>
<dbReference type="Gene3D" id="1.10.10.60">
    <property type="entry name" value="Homeodomain-like"/>
    <property type="match status" value="1"/>
</dbReference>
<feature type="domain" description="HTH tetR-type" evidence="3">
    <location>
        <begin position="1"/>
        <end position="61"/>
    </location>
</feature>
<dbReference type="InterPro" id="IPR001647">
    <property type="entry name" value="HTH_TetR"/>
</dbReference>
<dbReference type="SUPFAM" id="SSF48498">
    <property type="entry name" value="Tetracyclin repressor-like, C-terminal domain"/>
    <property type="match status" value="1"/>
</dbReference>
<reference evidence="4 5" key="1">
    <citation type="submission" date="2018-03" db="EMBL/GenBank/DDBJ databases">
        <title>Adhaeribacter sp. HMF7605 Genome sequencing and assembly.</title>
        <authorList>
            <person name="Kang H."/>
            <person name="Kang J."/>
            <person name="Cha I."/>
            <person name="Kim H."/>
            <person name="Joh K."/>
        </authorList>
    </citation>
    <scope>NUCLEOTIDE SEQUENCE [LARGE SCALE GENOMIC DNA]</scope>
    <source>
        <strain evidence="4 5">HMF7605</strain>
    </source>
</reference>
<dbReference type="InterPro" id="IPR009057">
    <property type="entry name" value="Homeodomain-like_sf"/>
</dbReference>
<dbReference type="Pfam" id="PF17932">
    <property type="entry name" value="TetR_C_24"/>
    <property type="match status" value="1"/>
</dbReference>
<keyword evidence="1 2" id="KW-0238">DNA-binding</keyword>
<dbReference type="InterPro" id="IPR036271">
    <property type="entry name" value="Tet_transcr_reg_TetR-rel_C_sf"/>
</dbReference>
<dbReference type="PANTHER" id="PTHR43479">
    <property type="entry name" value="ACREF/ENVCD OPERON REPRESSOR-RELATED"/>
    <property type="match status" value="1"/>
</dbReference>
<evidence type="ECO:0000313" key="5">
    <source>
        <dbReference type="Proteomes" id="UP000240357"/>
    </source>
</evidence>
<sequence>MNRKEQIEQTAISLFRTQGFAATSMRTLAQSLGMEAASIYAHIRSKEEILQKVCFRLADDFFTGFKNAVNKPGTVTEKLQAAIAEHVQVITENLAAATVFQTEWRHLSDPYLGQMIQLQAQYEAGFRELLITGQTNGEFELTDAHLTARALLASLNGIARWYNPEGKLTPTEIAANFSQLFLRGLIKDQISNS</sequence>
<accession>A0A2T2YP31</accession>
<proteinExistence type="predicted"/>
<dbReference type="SUPFAM" id="SSF46689">
    <property type="entry name" value="Homeodomain-like"/>
    <property type="match status" value="1"/>
</dbReference>
<keyword evidence="5" id="KW-1185">Reference proteome</keyword>
<dbReference type="Pfam" id="PF00440">
    <property type="entry name" value="TetR_N"/>
    <property type="match status" value="1"/>
</dbReference>
<dbReference type="InterPro" id="IPR041490">
    <property type="entry name" value="KstR2_TetR_C"/>
</dbReference>
<evidence type="ECO:0000313" key="4">
    <source>
        <dbReference type="EMBL" id="PSR57270.1"/>
    </source>
</evidence>
<dbReference type="EMBL" id="PYFT01000001">
    <property type="protein sequence ID" value="PSR57270.1"/>
    <property type="molecule type" value="Genomic_DNA"/>
</dbReference>
<dbReference type="PRINTS" id="PR00455">
    <property type="entry name" value="HTHTETR"/>
</dbReference>
<dbReference type="GO" id="GO:0003677">
    <property type="term" value="F:DNA binding"/>
    <property type="evidence" value="ECO:0007669"/>
    <property type="project" value="UniProtKB-UniRule"/>
</dbReference>
<evidence type="ECO:0000259" key="3">
    <source>
        <dbReference type="PROSITE" id="PS50977"/>
    </source>
</evidence>
<organism evidence="4 5">
    <name type="scientific">Adhaeribacter arboris</name>
    <dbReference type="NCBI Taxonomy" id="2072846"/>
    <lineage>
        <taxon>Bacteria</taxon>
        <taxon>Pseudomonadati</taxon>
        <taxon>Bacteroidota</taxon>
        <taxon>Cytophagia</taxon>
        <taxon>Cytophagales</taxon>
        <taxon>Hymenobacteraceae</taxon>
        <taxon>Adhaeribacter</taxon>
    </lineage>
</organism>
<feature type="DNA-binding region" description="H-T-H motif" evidence="2">
    <location>
        <begin position="24"/>
        <end position="43"/>
    </location>
</feature>
<dbReference type="InterPro" id="IPR050624">
    <property type="entry name" value="HTH-type_Tx_Regulator"/>
</dbReference>